<dbReference type="KEGG" id="dca:Desca_0378"/>
<protein>
    <submittedName>
        <fullName evidence="1">Type IV pilus assembly PilZ</fullName>
    </submittedName>
</protein>
<gene>
    <name evidence="1" type="ordered locus">Desca_0378</name>
</gene>
<keyword evidence="2" id="KW-1185">Reference proteome</keyword>
<evidence type="ECO:0000313" key="2">
    <source>
        <dbReference type="Proteomes" id="UP000009226"/>
    </source>
</evidence>
<dbReference type="AlphaFoldDB" id="F6B6U8"/>
<evidence type="ECO:0000313" key="1">
    <source>
        <dbReference type="EMBL" id="AEF93273.1"/>
    </source>
</evidence>
<dbReference type="EMBL" id="CP002736">
    <property type="protein sequence ID" value="AEF93273.1"/>
    <property type="molecule type" value="Genomic_DNA"/>
</dbReference>
<name>F6B6U8_DESCC</name>
<dbReference type="STRING" id="868595.Desca_0378"/>
<reference evidence="1 2" key="1">
    <citation type="submission" date="2011-05" db="EMBL/GenBank/DDBJ databases">
        <title>Complete sequence of Desulfotomaculum carboxydivorans CO-1-SRB.</title>
        <authorList>
            <consortium name="US DOE Joint Genome Institute"/>
            <person name="Lucas S."/>
            <person name="Han J."/>
            <person name="Lapidus A."/>
            <person name="Cheng J.-F."/>
            <person name="Goodwin L."/>
            <person name="Pitluck S."/>
            <person name="Peters L."/>
            <person name="Mikhailova N."/>
            <person name="Lu M."/>
            <person name="Han C."/>
            <person name="Tapia R."/>
            <person name="Land M."/>
            <person name="Hauser L."/>
            <person name="Kyrpides N."/>
            <person name="Ivanova N."/>
            <person name="Pagani I."/>
            <person name="Stams A."/>
            <person name="Plugge C."/>
            <person name="Muyzer G."/>
            <person name="Kuever J."/>
            <person name="Parshina S."/>
            <person name="Ivanova A."/>
            <person name="Nazina T."/>
            <person name="Woyke T."/>
        </authorList>
    </citation>
    <scope>NUCLEOTIDE SEQUENCE [LARGE SCALE GENOMIC DNA]</scope>
    <source>
        <strain evidence="2">DSM 14880 / VKM B-2319 / CO-1-SRB</strain>
    </source>
</reference>
<dbReference type="Proteomes" id="UP000009226">
    <property type="component" value="Chromosome"/>
</dbReference>
<dbReference type="HOGENOM" id="CLU_2787029_0_0_9"/>
<proteinExistence type="predicted"/>
<sequence>MGKKLMSIMRKRTVMRINVNWLVDMESLNKKQTISNVKVLTFSSGGLSFKCKEKIKVGESFIIHLPFY</sequence>
<accession>F6B6U8</accession>
<organism evidence="1 2">
    <name type="scientific">Desulfotomaculum nigrificans (strain DSM 14880 / VKM B-2319 / CO-1-SRB)</name>
    <name type="common">Desulfotomaculum carboxydivorans</name>
    <dbReference type="NCBI Taxonomy" id="868595"/>
    <lineage>
        <taxon>Bacteria</taxon>
        <taxon>Bacillati</taxon>
        <taxon>Bacillota</taxon>
        <taxon>Clostridia</taxon>
        <taxon>Eubacteriales</taxon>
        <taxon>Desulfotomaculaceae</taxon>
        <taxon>Desulfotomaculum</taxon>
    </lineage>
</organism>